<reference evidence="3 4" key="1">
    <citation type="submission" date="2019-05" db="EMBL/GenBank/DDBJ databases">
        <authorList>
            <person name="Qu J.-H."/>
        </authorList>
    </citation>
    <scope>NUCLEOTIDE SEQUENCE [LARGE SCALE GENOMIC DNA]</scope>
    <source>
        <strain evidence="3 4">T17</strain>
    </source>
</reference>
<organism evidence="3 4">
    <name type="scientific">Dyadobacter luticola</name>
    <dbReference type="NCBI Taxonomy" id="1979387"/>
    <lineage>
        <taxon>Bacteria</taxon>
        <taxon>Pseudomonadati</taxon>
        <taxon>Bacteroidota</taxon>
        <taxon>Cytophagia</taxon>
        <taxon>Cytophagales</taxon>
        <taxon>Spirosomataceae</taxon>
        <taxon>Dyadobacter</taxon>
    </lineage>
</organism>
<dbReference type="Proteomes" id="UP000306402">
    <property type="component" value="Unassembled WGS sequence"/>
</dbReference>
<accession>A0A5R9L522</accession>
<keyword evidence="1" id="KW-0472">Membrane</keyword>
<dbReference type="Pfam" id="PF00174">
    <property type="entry name" value="Oxidored_molyb"/>
    <property type="match status" value="1"/>
</dbReference>
<dbReference type="EMBL" id="VCEJ01000002">
    <property type="protein sequence ID" value="TLV03375.1"/>
    <property type="molecule type" value="Genomic_DNA"/>
</dbReference>
<evidence type="ECO:0000256" key="1">
    <source>
        <dbReference type="SAM" id="Phobius"/>
    </source>
</evidence>
<dbReference type="PANTHER" id="PTHR43032">
    <property type="entry name" value="PROTEIN-METHIONINE-SULFOXIDE REDUCTASE"/>
    <property type="match status" value="1"/>
</dbReference>
<sequence length="262" mass="30449">MENQKSAEEIEEEKLDRKLNRRNFLSFATFAAVGAAAVGGWKWLYHADIEPRKITGFTREPLRDVLNKNETLFRKFFSHDHLVKTYPKSEAVKNVRINSLIGLEKEGFDADTWELNVQKSKDQILKLRLDDLKKLPKTEIVFDFKCVEGWDQIQHWGGVKFADFMAHYQLHNQAKMEYVGMKTPNSKYYIGMDMESALHPQTILAYEMNGRPLTIEHGAPLRLIVPVKYGIKNLKRIGTISFSNERPPDFWARLGYDYYSGL</sequence>
<dbReference type="OrthoDB" id="9778777at2"/>
<dbReference type="InterPro" id="IPR000572">
    <property type="entry name" value="OxRdtase_Mopterin-bd_dom"/>
</dbReference>
<dbReference type="SUPFAM" id="SSF56524">
    <property type="entry name" value="Oxidoreductase molybdopterin-binding domain"/>
    <property type="match status" value="1"/>
</dbReference>
<evidence type="ECO:0000313" key="3">
    <source>
        <dbReference type="EMBL" id="TLV03375.1"/>
    </source>
</evidence>
<proteinExistence type="predicted"/>
<gene>
    <name evidence="3" type="ORF">FEN17_07135</name>
</gene>
<dbReference type="RefSeq" id="WP_138364583.1">
    <property type="nucleotide sequence ID" value="NZ_VCEJ01000002.1"/>
</dbReference>
<dbReference type="InterPro" id="IPR036374">
    <property type="entry name" value="OxRdtase_Mopterin-bd_sf"/>
</dbReference>
<keyword evidence="1" id="KW-0812">Transmembrane</keyword>
<name>A0A5R9L522_9BACT</name>
<feature type="transmembrane region" description="Helical" evidence="1">
    <location>
        <begin position="24"/>
        <end position="44"/>
    </location>
</feature>
<dbReference type="AlphaFoldDB" id="A0A5R9L522"/>
<evidence type="ECO:0000313" key="4">
    <source>
        <dbReference type="Proteomes" id="UP000306402"/>
    </source>
</evidence>
<dbReference type="Gene3D" id="3.90.420.10">
    <property type="entry name" value="Oxidoreductase, molybdopterin-binding domain"/>
    <property type="match status" value="1"/>
</dbReference>
<evidence type="ECO:0000259" key="2">
    <source>
        <dbReference type="Pfam" id="PF00174"/>
    </source>
</evidence>
<comment type="caution">
    <text evidence="3">The sequence shown here is derived from an EMBL/GenBank/DDBJ whole genome shotgun (WGS) entry which is preliminary data.</text>
</comment>
<keyword evidence="1" id="KW-1133">Transmembrane helix</keyword>
<feature type="domain" description="Oxidoreductase molybdopterin-binding" evidence="2">
    <location>
        <begin position="108"/>
        <end position="251"/>
    </location>
</feature>
<protein>
    <submittedName>
        <fullName evidence="3">Molybdopterin-binding oxidoreductase</fullName>
    </submittedName>
</protein>
<keyword evidence="4" id="KW-1185">Reference proteome</keyword>